<feature type="domain" description="Calcineurin-like phosphoesterase" evidence="3">
    <location>
        <begin position="1"/>
        <end position="140"/>
    </location>
</feature>
<dbReference type="Pfam" id="PF12850">
    <property type="entry name" value="Metallophos_2"/>
    <property type="match status" value="1"/>
</dbReference>
<keyword evidence="2" id="KW-0479">Metal-binding</keyword>
<comment type="similarity">
    <text evidence="1 2">Belongs to the metallophosphoesterase superfamily. YfcE family.</text>
</comment>
<dbReference type="EMBL" id="BLXX01000010">
    <property type="protein sequence ID" value="GFO60737.1"/>
    <property type="molecule type" value="Genomic_DNA"/>
</dbReference>
<evidence type="ECO:0000259" key="3">
    <source>
        <dbReference type="Pfam" id="PF12850"/>
    </source>
</evidence>
<proteinExistence type="inferred from homology"/>
<evidence type="ECO:0000313" key="4">
    <source>
        <dbReference type="EMBL" id="GFO60737.1"/>
    </source>
</evidence>
<dbReference type="SUPFAM" id="SSF56300">
    <property type="entry name" value="Metallo-dependent phosphatases"/>
    <property type="match status" value="1"/>
</dbReference>
<dbReference type="RefSeq" id="WP_183355550.1">
    <property type="nucleotide sequence ID" value="NZ_BLXX01000010.1"/>
</dbReference>
<dbReference type="Gene3D" id="3.60.21.10">
    <property type="match status" value="1"/>
</dbReference>
<name>A0A6V8MLK3_9BACT</name>
<keyword evidence="5" id="KW-1185">Reference proteome</keyword>
<evidence type="ECO:0000313" key="5">
    <source>
        <dbReference type="Proteomes" id="UP000556026"/>
    </source>
</evidence>
<sequence>MLIGVISDTHGLLRPEALRILRGADHIIHAGDIGTPEVIYGLRALAPVTAVRGNVDRGAWVEDFPQRRLLTLDGVALLVLHDRHELLAEPADSEVRVIVTGHSHRALVEEREGVLYLNPGSAGPRRFRLPVTVALLTVNEGKLGVEIVDLGPLR</sequence>
<dbReference type="NCBIfam" id="TIGR00040">
    <property type="entry name" value="yfcE"/>
    <property type="match status" value="1"/>
</dbReference>
<dbReference type="InterPro" id="IPR029052">
    <property type="entry name" value="Metallo-depent_PP-like"/>
</dbReference>
<dbReference type="PANTHER" id="PTHR11124">
    <property type="entry name" value="VACUOLAR SORTING PROTEIN VPS29"/>
    <property type="match status" value="1"/>
</dbReference>
<dbReference type="EC" id="3.1.4.-" evidence="2"/>
<dbReference type="InterPro" id="IPR000979">
    <property type="entry name" value="Phosphodiesterase_MJ0936/Vps29"/>
</dbReference>
<protein>
    <recommendedName>
        <fullName evidence="2">Phosphoesterase</fullName>
        <ecNumber evidence="2">3.1.4.-</ecNumber>
    </recommendedName>
</protein>
<dbReference type="Proteomes" id="UP000556026">
    <property type="component" value="Unassembled WGS sequence"/>
</dbReference>
<comment type="cofactor">
    <cofactor evidence="2">
        <name>a divalent metal cation</name>
        <dbReference type="ChEBI" id="CHEBI:60240"/>
    </cofactor>
</comment>
<evidence type="ECO:0000256" key="1">
    <source>
        <dbReference type="ARBA" id="ARBA00008950"/>
    </source>
</evidence>
<organism evidence="4 5">
    <name type="scientific">Geomonas silvestris</name>
    <dbReference type="NCBI Taxonomy" id="2740184"/>
    <lineage>
        <taxon>Bacteria</taxon>
        <taxon>Pseudomonadati</taxon>
        <taxon>Thermodesulfobacteriota</taxon>
        <taxon>Desulfuromonadia</taxon>
        <taxon>Geobacterales</taxon>
        <taxon>Geobacteraceae</taxon>
        <taxon>Geomonas</taxon>
    </lineage>
</organism>
<dbReference type="GO" id="GO:0046872">
    <property type="term" value="F:metal ion binding"/>
    <property type="evidence" value="ECO:0007669"/>
    <property type="project" value="UniProtKB-KW"/>
</dbReference>
<evidence type="ECO:0000256" key="2">
    <source>
        <dbReference type="RuleBase" id="RU362039"/>
    </source>
</evidence>
<gene>
    <name evidence="4" type="ORF">GMST_30620</name>
</gene>
<accession>A0A6V8MLK3</accession>
<dbReference type="AlphaFoldDB" id="A0A6V8MLK3"/>
<comment type="caution">
    <text evidence="4">The sequence shown here is derived from an EMBL/GenBank/DDBJ whole genome shotgun (WGS) entry which is preliminary data.</text>
</comment>
<dbReference type="GO" id="GO:0016787">
    <property type="term" value="F:hydrolase activity"/>
    <property type="evidence" value="ECO:0007669"/>
    <property type="project" value="UniProtKB-UniRule"/>
</dbReference>
<reference evidence="5" key="1">
    <citation type="submission" date="2020-06" db="EMBL/GenBank/DDBJ databases">
        <title>Draft genomic sequence of Geomonas sp. Red330.</title>
        <authorList>
            <person name="Itoh H."/>
            <person name="Zhenxing X."/>
            <person name="Ushijima N."/>
            <person name="Masuda Y."/>
            <person name="Shiratori Y."/>
            <person name="Senoo K."/>
        </authorList>
    </citation>
    <scope>NUCLEOTIDE SEQUENCE [LARGE SCALE GENOMIC DNA]</scope>
    <source>
        <strain evidence="5">Red330</strain>
    </source>
</reference>
<dbReference type="InterPro" id="IPR024654">
    <property type="entry name" value="Calcineurin-like_PHP_lpxH"/>
</dbReference>